<gene>
    <name evidence="1" type="ORF">Cpap_0851</name>
</gene>
<dbReference type="Pfam" id="PF12846">
    <property type="entry name" value="AAA_10"/>
    <property type="match status" value="1"/>
</dbReference>
<dbReference type="InterPro" id="IPR051162">
    <property type="entry name" value="T4SS_component"/>
</dbReference>
<evidence type="ECO:0000313" key="1">
    <source>
        <dbReference type="EMBL" id="EGD46239.1"/>
    </source>
</evidence>
<dbReference type="InterPro" id="IPR016628">
    <property type="entry name" value="ATPase_SAG2001_prd"/>
</dbReference>
<dbReference type="Gene3D" id="3.40.50.300">
    <property type="entry name" value="P-loop containing nucleotide triphosphate hydrolases"/>
    <property type="match status" value="2"/>
</dbReference>
<sequence length="830" mass="94382">MFDFPVKYYEDNLIFNNSYKECWAMYKMNGFNYDYKSDQNKISILNSLARFIANIGIEAKILIIPMSQNIDEHYKNIIGRMQKKDNLYIRAEAHAKGTGVYLKEKIGKKGSSNDYVVYVLTKLKSSDSIIKDLKDGFEFFIKSPTRFLSELFSVETKELLKREIDSFSLLANSYMKEQSKRISIKKADSIDCQWLIRRMFRRGLGDVKLKYNLSDGELISWSPFAERVTRNGETAIRAHKKDILTLSEGLVDHKSFKKCIKIDHGDGTTSWQTFLAINHIPDGIEFPGSEWLLVLQDYPVQTEVCIHIDTIEHKQSIRNIGGKRREIQSQIKHIEDNSEDVPDELADSKEFADALESELKASRAPITRASITFCLAADNKELLDERANFIKEVYEDFNFVIERPVADQLKLFMEFIPGAGRYMNDYIQPLPPRTLAGGMIGATRLLGDNEGPYIGTTGILEKWVFLSMGAACLQDRSASAAFLGTLGGGKSFNANLLMYLNVLYGGCGLIFDPKGERSKWLEDLPELKEYINIITLSSNEEDRGKLDPFIIYRDNLDEAGELALNILAELYKLNPKDDEYLVVLEAIKWTKQQEKPSMSALAGRLMDFPETDEFKNVARRVGRRIALLREAGMAGLLFGTGDEEGLNIKNRINILQIQNLVMPDPSTPKDDYTQEETVSTVLMLPIASFAKKFAMSDRSIFKIILFDESWALSSTQMGIKLMNFLARMGRSLNAGCIFIGHSVNDLKGEGIKNAITYKFCFKTTEINEVKRVLEFLDLEVTEENIKEVQNLENRECLFMDLDRRVGKLKFDAVFEHLINAFSTTPVEKGA</sequence>
<organism evidence="1 2">
    <name type="scientific">Ruminiclostridium papyrosolvens DSM 2782</name>
    <dbReference type="NCBI Taxonomy" id="588581"/>
    <lineage>
        <taxon>Bacteria</taxon>
        <taxon>Bacillati</taxon>
        <taxon>Bacillota</taxon>
        <taxon>Clostridia</taxon>
        <taxon>Eubacteriales</taxon>
        <taxon>Oscillospiraceae</taxon>
        <taxon>Ruminiclostridium</taxon>
    </lineage>
</organism>
<dbReference type="STRING" id="588581.Cpap_0851"/>
<accession>F1TGZ9</accession>
<dbReference type="OrthoDB" id="1647424at2"/>
<dbReference type="eggNOG" id="COG0433">
    <property type="taxonomic scope" value="Bacteria"/>
</dbReference>
<evidence type="ECO:0008006" key="3">
    <source>
        <dbReference type="Google" id="ProtNLM"/>
    </source>
</evidence>
<dbReference type="PANTHER" id="PTHR30121:SF6">
    <property type="entry name" value="SLR6007 PROTEIN"/>
    <property type="match status" value="1"/>
</dbReference>
<comment type="caution">
    <text evidence="1">The sequence shown here is derived from an EMBL/GenBank/DDBJ whole genome shotgun (WGS) entry which is preliminary data.</text>
</comment>
<name>F1TGZ9_9FIRM</name>
<dbReference type="SUPFAM" id="SSF52540">
    <property type="entry name" value="P-loop containing nucleoside triphosphate hydrolases"/>
    <property type="match status" value="1"/>
</dbReference>
<reference evidence="1" key="2">
    <citation type="submission" date="2011-01" db="EMBL/GenBank/DDBJ databases">
        <title>The Non-contiguous Finished genome of Clostridium papyrosolvens.</title>
        <authorList>
            <person name="Lucas S."/>
            <person name="Copeland A."/>
            <person name="Lapidus A."/>
            <person name="Cheng J.-F."/>
            <person name="Goodwin L."/>
            <person name="Pitluck S."/>
            <person name="Misra M."/>
            <person name="Chertkov O."/>
            <person name="Detter J.C."/>
            <person name="Han C."/>
            <person name="Tapia R."/>
            <person name="Land M."/>
            <person name="Hauser L."/>
            <person name="Kyrpides N."/>
            <person name="Ivanova N."/>
            <person name="Pagani I."/>
            <person name="Mouttaki H."/>
            <person name="He Z."/>
            <person name="Zhou J."/>
            <person name="Hemme C.L."/>
            <person name="Woyke T."/>
        </authorList>
    </citation>
    <scope>NUCLEOTIDE SEQUENCE [LARGE SCALE GENOMIC DNA]</scope>
    <source>
        <strain evidence="1">DSM 2782</strain>
    </source>
</reference>
<protein>
    <recommendedName>
        <fullName evidence="3">ATP/GTP-binding protein</fullName>
    </recommendedName>
</protein>
<dbReference type="AlphaFoldDB" id="F1TGZ9"/>
<reference evidence="1" key="1">
    <citation type="submission" date="2009-07" db="EMBL/GenBank/DDBJ databases">
        <authorList>
            <consortium name="US DOE Joint Genome Institute (JGI-PGF)"/>
            <person name="Lucas S."/>
            <person name="Copeland A."/>
            <person name="Lapidus A."/>
            <person name="Glavina del Rio T."/>
            <person name="Tice H."/>
            <person name="Bruce D."/>
            <person name="Goodwin L."/>
            <person name="Pitluck S."/>
            <person name="Larimer F."/>
            <person name="Land M.L."/>
            <person name="Mouttaki H."/>
            <person name="He Z."/>
            <person name="Zhou J."/>
            <person name="Hemme C.L."/>
        </authorList>
    </citation>
    <scope>NUCLEOTIDE SEQUENCE</scope>
    <source>
        <strain evidence="1">DSM 2782</strain>
    </source>
</reference>
<dbReference type="Proteomes" id="UP000003860">
    <property type="component" value="Unassembled WGS sequence"/>
</dbReference>
<evidence type="ECO:0000313" key="2">
    <source>
        <dbReference type="Proteomes" id="UP000003860"/>
    </source>
</evidence>
<dbReference type="RefSeq" id="WP_004621589.1">
    <property type="nucleotide sequence ID" value="NZ_ACXX02000015.1"/>
</dbReference>
<dbReference type="PIRSF" id="PIRSF015040">
    <property type="entry name" value="ATPase_SAG2001_prd"/>
    <property type="match status" value="1"/>
</dbReference>
<dbReference type="InterPro" id="IPR027417">
    <property type="entry name" value="P-loop_NTPase"/>
</dbReference>
<dbReference type="PANTHER" id="PTHR30121">
    <property type="entry name" value="UNCHARACTERIZED PROTEIN YJGR-RELATED"/>
    <property type="match status" value="1"/>
</dbReference>
<dbReference type="EMBL" id="ACXX02000015">
    <property type="protein sequence ID" value="EGD46239.1"/>
    <property type="molecule type" value="Genomic_DNA"/>
</dbReference>
<proteinExistence type="predicted"/>
<keyword evidence="2" id="KW-1185">Reference proteome</keyword>